<evidence type="ECO:0000313" key="3">
    <source>
        <dbReference type="Proteomes" id="UP000184112"/>
    </source>
</evidence>
<evidence type="ECO:0000259" key="1">
    <source>
        <dbReference type="Pfam" id="PF12728"/>
    </source>
</evidence>
<reference evidence="2 3" key="1">
    <citation type="submission" date="2016-11" db="EMBL/GenBank/DDBJ databases">
        <authorList>
            <person name="Jaros S."/>
            <person name="Januszkiewicz K."/>
            <person name="Wedrychowicz H."/>
        </authorList>
    </citation>
    <scope>NUCLEOTIDE SEQUENCE [LARGE SCALE GENOMIC DNA]</scope>
    <source>
        <strain evidence="2 3">DSM 6792</strain>
    </source>
</reference>
<dbReference type="Proteomes" id="UP000184112">
    <property type="component" value="Unassembled WGS sequence"/>
</dbReference>
<proteinExistence type="predicted"/>
<dbReference type="InterPro" id="IPR009061">
    <property type="entry name" value="DNA-bd_dom_put_sf"/>
</dbReference>
<dbReference type="InterPro" id="IPR010093">
    <property type="entry name" value="SinI_DNA-bd"/>
</dbReference>
<evidence type="ECO:0000313" key="2">
    <source>
        <dbReference type="EMBL" id="SHH84799.1"/>
    </source>
</evidence>
<dbReference type="SUPFAM" id="SSF46955">
    <property type="entry name" value="Putative DNA-binding domain"/>
    <property type="match status" value="1"/>
</dbReference>
<organism evidence="2 3">
    <name type="scientific">Flavobacterium johnsoniae</name>
    <name type="common">Cytophaga johnsonae</name>
    <dbReference type="NCBI Taxonomy" id="986"/>
    <lineage>
        <taxon>Bacteria</taxon>
        <taxon>Pseudomonadati</taxon>
        <taxon>Bacteroidota</taxon>
        <taxon>Flavobacteriia</taxon>
        <taxon>Flavobacteriales</taxon>
        <taxon>Flavobacteriaceae</taxon>
        <taxon>Flavobacterium</taxon>
    </lineage>
</organism>
<dbReference type="NCBIfam" id="TIGR01764">
    <property type="entry name" value="excise"/>
    <property type="match status" value="1"/>
</dbReference>
<dbReference type="EMBL" id="FQWH01000029">
    <property type="protein sequence ID" value="SHH84799.1"/>
    <property type="molecule type" value="Genomic_DNA"/>
</dbReference>
<accession>A0A1M5WB30</accession>
<protein>
    <submittedName>
        <fullName evidence="2">DNA binding domain-containing protein, excisionase family</fullName>
    </submittedName>
</protein>
<dbReference type="Pfam" id="PF12728">
    <property type="entry name" value="HTH_17"/>
    <property type="match status" value="1"/>
</dbReference>
<name>A0A1M5WB30_FLAJO</name>
<dbReference type="RefSeq" id="WP_073411972.1">
    <property type="nucleotide sequence ID" value="NZ_FQWH01000029.1"/>
</dbReference>
<feature type="domain" description="Helix-turn-helix" evidence="1">
    <location>
        <begin position="50"/>
        <end position="89"/>
    </location>
</feature>
<dbReference type="AlphaFoldDB" id="A0A1M5WB30"/>
<sequence>MKPQETNNFIVQIQGISAEMLIQRFDNLEKQIKELKSQQQPAPDRLISRDETAQMLGVSIVTIHNWVKSDVLKAYKVGNKVRFKESEVFSSLKQIDARK</sequence>
<dbReference type="InterPro" id="IPR041657">
    <property type="entry name" value="HTH_17"/>
</dbReference>
<gene>
    <name evidence="2" type="ORF">SAMN05444388_1292</name>
</gene>
<dbReference type="GO" id="GO:0003677">
    <property type="term" value="F:DNA binding"/>
    <property type="evidence" value="ECO:0007669"/>
    <property type="project" value="InterPro"/>
</dbReference>